<protein>
    <recommendedName>
        <fullName evidence="4">AbrB/MazE/SpoVT family DNA-binding domain-containing protein</fullName>
    </recommendedName>
</protein>
<dbReference type="EMBL" id="JBHSBC010000067">
    <property type="protein sequence ID" value="MFC3986791.1"/>
    <property type="molecule type" value="Genomic_DNA"/>
</dbReference>
<feature type="region of interest" description="Disordered" evidence="1">
    <location>
        <begin position="33"/>
        <end position="55"/>
    </location>
</feature>
<proteinExistence type="predicted"/>
<gene>
    <name evidence="2" type="ORF">ACFOYY_42145</name>
</gene>
<name>A0ABV8FDM7_9ACTN</name>
<evidence type="ECO:0008006" key="4">
    <source>
        <dbReference type="Google" id="ProtNLM"/>
    </source>
</evidence>
<sequence>MELDLTVFEVVQVDLEDVQVYIPTSTHELLTRLGWTPPPDGPVIENHGPGVGREG</sequence>
<keyword evidence="3" id="KW-1185">Reference proteome</keyword>
<comment type="caution">
    <text evidence="2">The sequence shown here is derived from an EMBL/GenBank/DDBJ whole genome shotgun (WGS) entry which is preliminary data.</text>
</comment>
<evidence type="ECO:0000313" key="3">
    <source>
        <dbReference type="Proteomes" id="UP001595698"/>
    </source>
</evidence>
<dbReference type="Proteomes" id="UP001595698">
    <property type="component" value="Unassembled WGS sequence"/>
</dbReference>
<evidence type="ECO:0000313" key="2">
    <source>
        <dbReference type="EMBL" id="MFC3986791.1"/>
    </source>
</evidence>
<reference evidence="3" key="1">
    <citation type="journal article" date="2019" name="Int. J. Syst. Evol. Microbiol.">
        <title>The Global Catalogue of Microorganisms (GCM) 10K type strain sequencing project: providing services to taxonomists for standard genome sequencing and annotation.</title>
        <authorList>
            <consortium name="The Broad Institute Genomics Platform"/>
            <consortium name="The Broad Institute Genome Sequencing Center for Infectious Disease"/>
            <person name="Wu L."/>
            <person name="Ma J."/>
        </authorList>
    </citation>
    <scope>NUCLEOTIDE SEQUENCE [LARGE SCALE GENOMIC DNA]</scope>
    <source>
        <strain evidence="3">TBRC 7912</strain>
    </source>
</reference>
<organism evidence="2 3">
    <name type="scientific">Streptosporangium jomthongense</name>
    <dbReference type="NCBI Taxonomy" id="1193683"/>
    <lineage>
        <taxon>Bacteria</taxon>
        <taxon>Bacillati</taxon>
        <taxon>Actinomycetota</taxon>
        <taxon>Actinomycetes</taxon>
        <taxon>Streptosporangiales</taxon>
        <taxon>Streptosporangiaceae</taxon>
        <taxon>Streptosporangium</taxon>
    </lineage>
</organism>
<accession>A0ABV8FDM7</accession>
<dbReference type="RefSeq" id="WP_386197139.1">
    <property type="nucleotide sequence ID" value="NZ_JBHSBC010000067.1"/>
</dbReference>
<evidence type="ECO:0000256" key="1">
    <source>
        <dbReference type="SAM" id="MobiDB-lite"/>
    </source>
</evidence>